<dbReference type="EMBL" id="FTOQ01000010">
    <property type="protein sequence ID" value="SIT01908.1"/>
    <property type="molecule type" value="Genomic_DNA"/>
</dbReference>
<dbReference type="STRING" id="633194.SAMN05421759_11065"/>
<dbReference type="Gene3D" id="1.20.120.20">
    <property type="entry name" value="Apolipoprotein"/>
    <property type="match status" value="1"/>
</dbReference>
<accession>A0A1N7NUE5</accession>
<organism evidence="3 4">
    <name type="scientific">Roseivivax lentus</name>
    <dbReference type="NCBI Taxonomy" id="633194"/>
    <lineage>
        <taxon>Bacteria</taxon>
        <taxon>Pseudomonadati</taxon>
        <taxon>Pseudomonadota</taxon>
        <taxon>Alphaproteobacteria</taxon>
        <taxon>Rhodobacterales</taxon>
        <taxon>Roseobacteraceae</taxon>
        <taxon>Roseivivax</taxon>
    </lineage>
</organism>
<dbReference type="InterPro" id="IPR025295">
    <property type="entry name" value="eCIS_core_dom"/>
</dbReference>
<evidence type="ECO:0000256" key="1">
    <source>
        <dbReference type="SAM" id="MobiDB-lite"/>
    </source>
</evidence>
<proteinExistence type="predicted"/>
<feature type="compositionally biased region" description="Pro residues" evidence="1">
    <location>
        <begin position="358"/>
        <end position="370"/>
    </location>
</feature>
<dbReference type="OrthoDB" id="7387101at2"/>
<dbReference type="RefSeq" id="WP_076449142.1">
    <property type="nucleotide sequence ID" value="NZ_FTOQ01000010.1"/>
</dbReference>
<feature type="region of interest" description="Disordered" evidence="1">
    <location>
        <begin position="1185"/>
        <end position="1227"/>
    </location>
</feature>
<feature type="compositionally biased region" description="Low complexity" evidence="1">
    <location>
        <begin position="197"/>
        <end position="213"/>
    </location>
</feature>
<feature type="region of interest" description="Disordered" evidence="1">
    <location>
        <begin position="230"/>
        <end position="251"/>
    </location>
</feature>
<feature type="compositionally biased region" description="Polar residues" evidence="1">
    <location>
        <begin position="1208"/>
        <end position="1220"/>
    </location>
</feature>
<feature type="region of interest" description="Disordered" evidence="1">
    <location>
        <begin position="178"/>
        <end position="217"/>
    </location>
</feature>
<feature type="region of interest" description="Disordered" evidence="1">
    <location>
        <begin position="528"/>
        <end position="651"/>
    </location>
</feature>
<feature type="domain" description="eCIS core" evidence="2">
    <location>
        <begin position="63"/>
        <end position="130"/>
    </location>
</feature>
<feature type="compositionally biased region" description="Basic and acidic residues" evidence="1">
    <location>
        <begin position="593"/>
        <end position="609"/>
    </location>
</feature>
<sequence length="1724" mass="184654">MSGAPARTHAPKSKAPEQAGAKPRRWKVVVDNTEADRNRAEALPDHLPLEKMRAAADLAFGPVPFRSEMEGLFGTDLGFARAAQGPDVDAALDAEGADAATHGDVIFLREAAGPDVVAHELTHVLQARDGQPVDRTGAEVEAARAERHLARGVPVPEVRTGLGPQDVAYRMPDGVSEAELVAQPSEEAAAEFRESAPDAAESAPEAEQGSAEGEGADVETNAEAGEAGEAGGIAAPDLGADVEENPVPTFELPPEPEIEIDEEAAAAAQAEAEAAFDAAEDADALMGALQEAPPSVKAMKQASLDSETERLSAEEQAGFDAAMPDFDAEMSGEDDLEAPAPVAPPGGTEAVLEDGTPAPAPEPAVDPTPDPGAAELNDNIRSILANFFGFGDAGGLGQAFDRVSTRDDEVDTSAGARPDVPLEGDTDPERVATQDGAAKDEARLKREEATQGVLDGPGPEQAQLQEMHEAFALDARAAPEIATDAAPVEGAEAFNQKPLDADVVALFDQHHDEAMRSNLTAAREEMDVAVADRDSGRDEKVAQAEADRDRLNAEADADQRDEIRARRQDIQDARQQAVDDQAGHVADMETQAELDRVEAEGKIEDKVTETETEVATSFDDAETRADDELAEGNRKADEERRKSEDKAEDQSWWDRATDWVAEQFDKLTSLINDIFDAVRSAVKDIIDAVKEAALTLIDAAANAIKSAIETFGEALKSAVNALLAEHFPEVAEALNNAIDGAVELAQAAVDVVAEGLKAGIANLLDALAAGIDAILAAYQAAVNAALAIARAALTGDWAALAKLVLEPILYALGIQPAAFYEIIARVEESLDLIIDDPLGFLSNLVDSVTGGIGRFADNFLTHLQAGIISWLTGALGGGITMPERWDLWGLLDLARQILGLTVDMMRRVAVRILGEAAVEKIEFFISYATELITGGWSALWEKIQEDLGRLKDTVLDQIKTFLVERIVMAAITWLVSLFNPVGALIKLVLTIWNFVMFLKDQLARIFAVAETIINTMWEIATGVLDPAMQGVERVLARLLPVAIDLLARLLGLGNVAGRVQRIIADVRQAIEDAIVSLIQRVVARFTGRGGGAGAEGAAPDGEAPGEIMRPVAVRGGGESHTLSIADQGETVVPMIRSTPMPLATWLDTRMGAPFDAVAEENAWQGEVRSQKRTDLQRLVDRAKEEEGLLDAEAEEAEDSLNEAGEENATPQEQTEAQSDVQEVAAQAEDTKSALEQVLEFFGIDPEPDLAEKYAEAIRDHVHPTVAEQLTRNVLPNLNARDYALLDWPEARARIAGETALPGAWLTPAARREGGTGGIIQRADEAGYRSAVGAILEAARGEAPTEEAITQFLDRKLTPALNTPAHRRSLLVAVLDGESDVGANAVNAVRSIVETLAAERTGLEYDKAFKKVTGTYYESLQTLTTFQTEIANQAWGKYAHEDDANVEGDTTGDDKPITFFVGIDAAGQSGSKRGQKNRERMAQAVRGARGRQHEWIPSTLANTIVETAANRAAGGNLDEAAGAFELIQFQHEVRTPTSKLIFRPGAGFPAQEVTITYKAPEHRESAEYADTPMSDLPDEERFAWYPPGGPHEGDEVGILQGHPGAISARVSGGAQSTEIHGQEGGHGTWNTRLTTEIVQKELTDGTVLFREVDEIGTGILSFYRETIWRGERSPRAQGGRFYFEYFASKTGSGAVDYGTLKTRYASEFETVYQELSNNINTVRTT</sequence>
<feature type="compositionally biased region" description="Acidic residues" evidence="1">
    <location>
        <begin position="1187"/>
        <end position="1205"/>
    </location>
</feature>
<evidence type="ECO:0000259" key="2">
    <source>
        <dbReference type="Pfam" id="PF13699"/>
    </source>
</evidence>
<feature type="region of interest" description="Disordered" evidence="1">
    <location>
        <begin position="404"/>
        <end position="459"/>
    </location>
</feature>
<dbReference type="Pfam" id="PF13699">
    <property type="entry name" value="eCIS_core"/>
    <property type="match status" value="1"/>
</dbReference>
<evidence type="ECO:0000313" key="3">
    <source>
        <dbReference type="EMBL" id="SIT01908.1"/>
    </source>
</evidence>
<feature type="region of interest" description="Disordered" evidence="1">
    <location>
        <begin position="326"/>
        <end position="376"/>
    </location>
</feature>
<protein>
    <submittedName>
        <fullName evidence="3">Phage-related protein</fullName>
    </submittedName>
</protein>
<feature type="region of interest" description="Disordered" evidence="1">
    <location>
        <begin position="1"/>
        <end position="25"/>
    </location>
</feature>
<evidence type="ECO:0000313" key="4">
    <source>
        <dbReference type="Proteomes" id="UP000186684"/>
    </source>
</evidence>
<feature type="compositionally biased region" description="Acidic residues" evidence="1">
    <location>
        <begin position="326"/>
        <end position="337"/>
    </location>
</feature>
<gene>
    <name evidence="3" type="ORF">SAMN05421759_11065</name>
</gene>
<feature type="compositionally biased region" description="Basic and acidic residues" evidence="1">
    <location>
        <begin position="621"/>
        <end position="649"/>
    </location>
</feature>
<feature type="compositionally biased region" description="Basic and acidic residues" evidence="1">
    <location>
        <begin position="427"/>
        <end position="449"/>
    </location>
</feature>
<keyword evidence="4" id="KW-1185">Reference proteome</keyword>
<reference evidence="4" key="1">
    <citation type="submission" date="2017-01" db="EMBL/GenBank/DDBJ databases">
        <authorList>
            <person name="Varghese N."/>
            <person name="Submissions S."/>
        </authorList>
    </citation>
    <scope>NUCLEOTIDE SEQUENCE [LARGE SCALE GENOMIC DNA]</scope>
    <source>
        <strain evidence="4">DSM 29430</strain>
    </source>
</reference>
<feature type="compositionally biased region" description="Basic and acidic residues" evidence="1">
    <location>
        <begin position="528"/>
        <end position="572"/>
    </location>
</feature>
<dbReference type="Proteomes" id="UP000186684">
    <property type="component" value="Unassembled WGS sequence"/>
</dbReference>
<name>A0A1N7NUE5_9RHOB</name>